<sequence>MLNNSFKQLIVFIWLSLLLIACGGSGSSNTESSNSVSQNTVPIAKAQTVTLIEDLVQPILLTGSDADGDNLTYSVLTQPSHGTLRGTGSEILYTPKLNYVGTDSFSFKVNDGIVDSETVEITLFVEKNEKKVREEITSFEIQGNMSSLGSYITANSASEVTLSADESKAYVVNGSSLDIIDISSITSPKLLGNYKTSNNNPIFSVKLSADGSKAYLAAYYLGLQIIDVSIPDNAKLLGMYDPLEDTRDLVLSPNEEKAYIVTNDSFKIIDISNSTIPRLVGSIEGGGKELVVSADEGTAYIANDNGLSIIDINQPATPILLGSYNTLGKGQNVVLSSDGSKAYVGHSKGFSILDISQKTSPNLLRTYTMSNHHMMLSKDEHKVYLASGISGLQIIDVSIPTEPVFLRRYDTLGLAHAVTLSEDEKRAYVADGSSGLQILDLTTVEHSIFLGNYDLNSFTREISLSEDESKAYLSSGRSGLHIIDISRPLTDLNVLGSYDTRGEVNKVVLSRDEAKAYVADGSFGLDILDISNLSTPVLLGNYDTSGFVNDVKVLADGSRAYVLDSTIGLHVIDLSSMTTPRFLGSYDSPDKITDMVLSANEHKMYVANDFSLDIIDINTGGNPRVLNKYDTKNYAIKSLMISKDESKAYVLYRSGFKVFDISWATKVELLGSYTITENTLANKVVFSSDKGRAYLLNDTLGLEVIDISDIKNPKLLGRYYVGDNAYSLRLSKDGSKAYVNTSQSALQIIDLSISKQYKKQDFIEDELVLKINNTEEKNIILNVHTNRNDIINIGNYATHLNFSDYSNQELKIPIFSVSEATGQTIITLTISHSGKIFTRTVYYNVY</sequence>
<dbReference type="PANTHER" id="PTHR47197:SF3">
    <property type="entry name" value="DIHYDRO-HEME D1 DEHYDROGENASE"/>
    <property type="match status" value="1"/>
</dbReference>
<organism evidence="1">
    <name type="scientific">uncultured Sulfurovum sp</name>
    <dbReference type="NCBI Taxonomy" id="269237"/>
    <lineage>
        <taxon>Bacteria</taxon>
        <taxon>Pseudomonadati</taxon>
        <taxon>Campylobacterota</taxon>
        <taxon>Epsilonproteobacteria</taxon>
        <taxon>Campylobacterales</taxon>
        <taxon>Sulfurovaceae</taxon>
        <taxon>Sulfurovum</taxon>
        <taxon>environmental samples</taxon>
    </lineage>
</organism>
<dbReference type="EMBL" id="CACVAU010000058">
    <property type="protein sequence ID" value="CAA6820546.1"/>
    <property type="molecule type" value="Genomic_DNA"/>
</dbReference>
<dbReference type="InterPro" id="IPR015943">
    <property type="entry name" value="WD40/YVTN_repeat-like_dom_sf"/>
</dbReference>
<dbReference type="SUPFAM" id="SSF82171">
    <property type="entry name" value="DPP6 N-terminal domain-like"/>
    <property type="match status" value="1"/>
</dbReference>
<protein>
    <recommendedName>
        <fullName evidence="2">Cadherin domain-containing protein</fullName>
    </recommendedName>
</protein>
<name>A0A6S6TZ95_9BACT</name>
<accession>A0A6S6TZ95</accession>
<dbReference type="Pfam" id="PF08309">
    <property type="entry name" value="LVIVD"/>
    <property type="match status" value="10"/>
</dbReference>
<dbReference type="Pfam" id="PF17963">
    <property type="entry name" value="Big_9"/>
    <property type="match status" value="1"/>
</dbReference>
<dbReference type="Gene3D" id="2.130.10.10">
    <property type="entry name" value="YVTN repeat-like/Quinoprotein amine dehydrogenase"/>
    <property type="match status" value="3"/>
</dbReference>
<dbReference type="Gene3D" id="2.60.40.3440">
    <property type="match status" value="1"/>
</dbReference>
<dbReference type="InterPro" id="IPR051200">
    <property type="entry name" value="Host-pathogen_enzymatic-act"/>
</dbReference>
<evidence type="ECO:0000313" key="1">
    <source>
        <dbReference type="EMBL" id="CAA6820546.1"/>
    </source>
</evidence>
<dbReference type="InterPro" id="IPR011044">
    <property type="entry name" value="Quino_amine_DH_bsu"/>
</dbReference>
<evidence type="ECO:0008006" key="2">
    <source>
        <dbReference type="Google" id="ProtNLM"/>
    </source>
</evidence>
<dbReference type="PROSITE" id="PS51257">
    <property type="entry name" value="PROKAR_LIPOPROTEIN"/>
    <property type="match status" value="1"/>
</dbReference>
<proteinExistence type="predicted"/>
<gene>
    <name evidence="1" type="ORF">HELGO_WM5106</name>
</gene>
<dbReference type="InterPro" id="IPR013211">
    <property type="entry name" value="LVIVD"/>
</dbReference>
<dbReference type="AlphaFoldDB" id="A0A6S6TZ95"/>
<reference evidence="1" key="1">
    <citation type="submission" date="2020-01" db="EMBL/GenBank/DDBJ databases">
        <authorList>
            <person name="Meier V. D."/>
            <person name="Meier V D."/>
        </authorList>
    </citation>
    <scope>NUCLEOTIDE SEQUENCE</scope>
    <source>
        <strain evidence="1">HLG_WM_MAG_05</strain>
    </source>
</reference>
<dbReference type="PANTHER" id="PTHR47197">
    <property type="entry name" value="PROTEIN NIRF"/>
    <property type="match status" value="1"/>
</dbReference>
<dbReference type="SUPFAM" id="SSF50969">
    <property type="entry name" value="YVTN repeat-like/Quinoprotein amine dehydrogenase"/>
    <property type="match status" value="1"/>
</dbReference>